<dbReference type="AlphaFoldDB" id="A0A521G0J9"/>
<evidence type="ECO:0000313" key="1">
    <source>
        <dbReference type="EMBL" id="TAA74391.1"/>
    </source>
</evidence>
<name>A0A521G0J9_9BACT</name>
<organism evidence="1 2">
    <name type="scientific">Candidatus Electronema aureum</name>
    <dbReference type="NCBI Taxonomy" id="2005002"/>
    <lineage>
        <taxon>Bacteria</taxon>
        <taxon>Pseudomonadati</taxon>
        <taxon>Thermodesulfobacteriota</taxon>
        <taxon>Desulfobulbia</taxon>
        <taxon>Desulfobulbales</taxon>
        <taxon>Desulfobulbaceae</taxon>
        <taxon>Candidatus Electronema</taxon>
    </lineage>
</organism>
<keyword evidence="2" id="KW-1185">Reference proteome</keyword>
<reference evidence="1" key="1">
    <citation type="submission" date="2017-07" db="EMBL/GenBank/DDBJ databases">
        <title>The cable genome - Insights into the physiology and evolution of filamentous bacteria capable of sulfide oxidation via long distance electron transfer.</title>
        <authorList>
            <person name="Thorup C."/>
            <person name="Bjerg J.T."/>
            <person name="Schreiber L."/>
            <person name="Nielsen L.P."/>
            <person name="Kjeldsen K.U."/>
            <person name="Boesen T."/>
            <person name="Boggild A."/>
            <person name="Meysman F."/>
            <person name="Geelhoed J."/>
            <person name="Schramm A."/>
        </authorList>
    </citation>
    <scope>NUCLEOTIDE SEQUENCE [LARGE SCALE GENOMIC DNA]</scope>
    <source>
        <strain evidence="1">GS</strain>
    </source>
</reference>
<dbReference type="EMBL" id="NQJD01000028">
    <property type="protein sequence ID" value="TAA74391.1"/>
    <property type="molecule type" value="Genomic_DNA"/>
</dbReference>
<sequence length="87" mass="10036">MGFFNILSKIFNAGKKNNTVSSSIEEQKNAKEKGDAFENYVISKFDRNFFRLKDMRSDKGIKGFYPESNNYPDLVRVIQTIVFSVRG</sequence>
<comment type="caution">
    <text evidence="1">The sequence shown here is derived from an EMBL/GenBank/DDBJ whole genome shotgun (WGS) entry which is preliminary data.</text>
</comment>
<accession>A0A521G0J9</accession>
<protein>
    <submittedName>
        <fullName evidence="1">Uncharacterized protein</fullName>
    </submittedName>
</protein>
<proteinExistence type="predicted"/>
<dbReference type="Proteomes" id="UP000316238">
    <property type="component" value="Unassembled WGS sequence"/>
</dbReference>
<gene>
    <name evidence="1" type="ORF">CDV28_12831</name>
</gene>
<evidence type="ECO:0000313" key="2">
    <source>
        <dbReference type="Proteomes" id="UP000316238"/>
    </source>
</evidence>